<keyword evidence="1" id="KW-1015">Disulfide bond</keyword>
<dbReference type="PANTHER" id="PTHR45784:SF3">
    <property type="entry name" value="C-TYPE LECTIN DOMAIN FAMILY 4 MEMBER K-LIKE-RELATED"/>
    <property type="match status" value="1"/>
</dbReference>
<dbReference type="Proteomes" id="UP000472264">
    <property type="component" value="Chromosome 6"/>
</dbReference>
<dbReference type="PROSITE" id="PS50041">
    <property type="entry name" value="C_TYPE_LECTIN_2"/>
    <property type="match status" value="3"/>
</dbReference>
<feature type="domain" description="C-type lectin" evidence="2">
    <location>
        <begin position="159"/>
        <end position="254"/>
    </location>
</feature>
<protein>
    <recommendedName>
        <fullName evidence="2">C-type lectin domain-containing protein</fullName>
    </recommendedName>
</protein>
<reference evidence="3" key="1">
    <citation type="submission" date="2021-04" db="EMBL/GenBank/DDBJ databases">
        <authorList>
            <consortium name="Wellcome Sanger Institute Data Sharing"/>
        </authorList>
    </citation>
    <scope>NUCLEOTIDE SEQUENCE [LARGE SCALE GENOMIC DNA]</scope>
</reference>
<organism evidence="3 4">
    <name type="scientific">Echeneis naucrates</name>
    <name type="common">Live sharksucker</name>
    <dbReference type="NCBI Taxonomy" id="173247"/>
    <lineage>
        <taxon>Eukaryota</taxon>
        <taxon>Metazoa</taxon>
        <taxon>Chordata</taxon>
        <taxon>Craniata</taxon>
        <taxon>Vertebrata</taxon>
        <taxon>Euteleostomi</taxon>
        <taxon>Actinopterygii</taxon>
        <taxon>Neopterygii</taxon>
        <taxon>Teleostei</taxon>
        <taxon>Neoteleostei</taxon>
        <taxon>Acanthomorphata</taxon>
        <taxon>Carangaria</taxon>
        <taxon>Carangiformes</taxon>
        <taxon>Echeneidae</taxon>
        <taxon>Echeneis</taxon>
    </lineage>
</organism>
<dbReference type="Ensembl" id="ENSENLT00000019426.1">
    <property type="protein sequence ID" value="ENSENLP00000018731.1"/>
    <property type="gene ID" value="ENSENLG00000008599.1"/>
</dbReference>
<evidence type="ECO:0000313" key="3">
    <source>
        <dbReference type="Ensembl" id="ENSENLP00000018731.1"/>
    </source>
</evidence>
<feature type="domain" description="C-type lectin" evidence="2">
    <location>
        <begin position="258"/>
        <end position="388"/>
    </location>
</feature>
<dbReference type="PANTHER" id="PTHR45784">
    <property type="entry name" value="C-TYPE LECTIN DOMAIN FAMILY 20 MEMBER A-RELATED"/>
    <property type="match status" value="1"/>
</dbReference>
<dbReference type="SUPFAM" id="SSF56436">
    <property type="entry name" value="C-type lectin-like"/>
    <property type="match status" value="3"/>
</dbReference>
<reference evidence="3" key="2">
    <citation type="submission" date="2025-08" db="UniProtKB">
        <authorList>
            <consortium name="Ensembl"/>
        </authorList>
    </citation>
    <scope>IDENTIFICATION</scope>
</reference>
<dbReference type="Gene3D" id="3.10.100.10">
    <property type="entry name" value="Mannose-Binding Protein A, subunit A"/>
    <property type="match status" value="3"/>
</dbReference>
<name>A0A665UHJ5_ECHNA</name>
<evidence type="ECO:0000256" key="1">
    <source>
        <dbReference type="ARBA" id="ARBA00023157"/>
    </source>
</evidence>
<dbReference type="InterPro" id="IPR001304">
    <property type="entry name" value="C-type_lectin-like"/>
</dbReference>
<proteinExistence type="predicted"/>
<accession>A0A665UHJ5</accession>
<dbReference type="InterPro" id="IPR018378">
    <property type="entry name" value="C-type_lectin_CS"/>
</dbReference>
<evidence type="ECO:0000259" key="2">
    <source>
        <dbReference type="PROSITE" id="PS50041"/>
    </source>
</evidence>
<feature type="domain" description="C-type lectin" evidence="2">
    <location>
        <begin position="30"/>
        <end position="155"/>
    </location>
</feature>
<dbReference type="AlphaFoldDB" id="A0A665UHJ5"/>
<dbReference type="SMART" id="SM00034">
    <property type="entry name" value="CLECT"/>
    <property type="match status" value="2"/>
</dbReference>
<evidence type="ECO:0000313" key="4">
    <source>
        <dbReference type="Proteomes" id="UP000472264"/>
    </source>
</evidence>
<dbReference type="FunCoup" id="A0A665UHJ5">
    <property type="interactions" value="7"/>
</dbReference>
<dbReference type="Pfam" id="PF00059">
    <property type="entry name" value="Lectin_C"/>
    <property type="match status" value="3"/>
</dbReference>
<dbReference type="InParanoid" id="A0A665UHJ5"/>
<dbReference type="PROSITE" id="PS00615">
    <property type="entry name" value="C_TYPE_LECTIN_1"/>
    <property type="match status" value="2"/>
</dbReference>
<keyword evidence="4" id="KW-1185">Reference proteome</keyword>
<sequence length="398" mass="46102">MNGVSVQTTGLYLYLQPLGFGCSLSSGSQFPPRQYHYVNFTTNWSDAQRYCREHYTDLATFESMDDVNMLKSNFSSDTWAWIGLEDPPESWKWNMGNDTNSWRWSVTGETSKTGYESWAQTEPNNEHGHENCVFTSPSGQWLDASCEITKGFVCFNDCCYSLIHVLENVSANRQNIILCVITQVSSLITDSSGSWIGLFREPWRWTDGSQSSFRNWRENSPNNAGGEQFCIVEDTQRHVWDDDGCDKQYVFICHQGEISHECFLFIDYYHVDQPKTWTDAQKYCREKYTDLLSIESNDDLRLMNSVSVPTTWSWIGLHDDPKSWKGVMGKDENSWRWSATGETSENGFQNWAPTEPNNFGSNQHCVRISPEGEWIDRRCTERLQFVCYNGEIFFFVCF</sequence>
<reference evidence="3" key="3">
    <citation type="submission" date="2025-09" db="UniProtKB">
        <authorList>
            <consortium name="Ensembl"/>
        </authorList>
    </citation>
    <scope>IDENTIFICATION</scope>
</reference>
<dbReference type="InterPro" id="IPR016186">
    <property type="entry name" value="C-type_lectin-like/link_sf"/>
</dbReference>
<dbReference type="InterPro" id="IPR016187">
    <property type="entry name" value="CTDL_fold"/>
</dbReference>